<dbReference type="PANTHER" id="PTHR22870:SF408">
    <property type="entry name" value="OS09G0560450 PROTEIN"/>
    <property type="match status" value="1"/>
</dbReference>
<dbReference type="Gene3D" id="2.130.10.30">
    <property type="entry name" value="Regulator of chromosome condensation 1/beta-lactamase-inhibitor protein II"/>
    <property type="match status" value="1"/>
</dbReference>
<dbReference type="EMBL" id="MU006094">
    <property type="protein sequence ID" value="KAF2839624.1"/>
    <property type="molecule type" value="Genomic_DNA"/>
</dbReference>
<gene>
    <name evidence="3" type="ORF">M501DRAFT_1010706</name>
</gene>
<sequence>MELYACGFNAHGQLLPDNDTKHAGDLESWERIASADKIQLLYSGWCETIFLNYNSVYRRGLNGEASISFGFKKGSQNSIVTSFFGNHNGAIGAVSPSGGLYLRSSSNMSLFLPYKNENSTKLSCFAITAAEEPCAAVISPTSLPKTDFVHLASISSIQNWYENPVASAHLVRHKFSIDGHLKQFIASATAFVALIDDGSVWTWGDARHGRVLGRDLGDGGLSTKPGIVDGLDGIPIRKIAAGAWIMGAVSKDRDAYLWGMARPGQGDKIDALCRSDDELIEEDVKLVNIGEGLDILDLAIGDGHVVILTQGGRIFVAGDSNNGQLGLGHSQRHFIPTWTEVELFQSLEVISIHAGDKTSFAIINSR</sequence>
<proteinExistence type="predicted"/>
<accession>A0A9P4VTJ1</accession>
<dbReference type="SUPFAM" id="SSF50985">
    <property type="entry name" value="RCC1/BLIP-II"/>
    <property type="match status" value="1"/>
</dbReference>
<dbReference type="InterPro" id="IPR051210">
    <property type="entry name" value="Ub_ligase/GEF_domain"/>
</dbReference>
<evidence type="ECO:0000313" key="3">
    <source>
        <dbReference type="EMBL" id="KAF2839624.1"/>
    </source>
</evidence>
<dbReference type="PANTHER" id="PTHR22870">
    <property type="entry name" value="REGULATOR OF CHROMOSOME CONDENSATION"/>
    <property type="match status" value="1"/>
</dbReference>
<dbReference type="Proteomes" id="UP000799429">
    <property type="component" value="Unassembled WGS sequence"/>
</dbReference>
<keyword evidence="1" id="KW-0677">Repeat</keyword>
<dbReference type="OrthoDB" id="5370059at2759"/>
<comment type="caution">
    <text evidence="3">The sequence shown here is derived from an EMBL/GenBank/DDBJ whole genome shotgun (WGS) entry which is preliminary data.</text>
</comment>
<dbReference type="InterPro" id="IPR000408">
    <property type="entry name" value="Reg_chr_condens"/>
</dbReference>
<evidence type="ECO:0000313" key="4">
    <source>
        <dbReference type="Proteomes" id="UP000799429"/>
    </source>
</evidence>
<dbReference type="AlphaFoldDB" id="A0A9P4VTJ1"/>
<feature type="repeat" description="RCC1" evidence="2">
    <location>
        <begin position="312"/>
        <end position="365"/>
    </location>
</feature>
<dbReference type="PROSITE" id="PS50012">
    <property type="entry name" value="RCC1_3"/>
    <property type="match status" value="2"/>
</dbReference>
<reference evidence="3" key="1">
    <citation type="journal article" date="2020" name="Stud. Mycol.">
        <title>101 Dothideomycetes genomes: a test case for predicting lifestyles and emergence of pathogens.</title>
        <authorList>
            <person name="Haridas S."/>
            <person name="Albert R."/>
            <person name="Binder M."/>
            <person name="Bloem J."/>
            <person name="Labutti K."/>
            <person name="Salamov A."/>
            <person name="Andreopoulos B."/>
            <person name="Baker S."/>
            <person name="Barry K."/>
            <person name="Bills G."/>
            <person name="Bluhm B."/>
            <person name="Cannon C."/>
            <person name="Castanera R."/>
            <person name="Culley D."/>
            <person name="Daum C."/>
            <person name="Ezra D."/>
            <person name="Gonzalez J."/>
            <person name="Henrissat B."/>
            <person name="Kuo A."/>
            <person name="Liang C."/>
            <person name="Lipzen A."/>
            <person name="Lutzoni F."/>
            <person name="Magnuson J."/>
            <person name="Mondo S."/>
            <person name="Nolan M."/>
            <person name="Ohm R."/>
            <person name="Pangilinan J."/>
            <person name="Park H.-J."/>
            <person name="Ramirez L."/>
            <person name="Alfaro M."/>
            <person name="Sun H."/>
            <person name="Tritt A."/>
            <person name="Yoshinaga Y."/>
            <person name="Zwiers L.-H."/>
            <person name="Turgeon B."/>
            <person name="Goodwin S."/>
            <person name="Spatafora J."/>
            <person name="Crous P."/>
            <person name="Grigoriev I."/>
        </authorList>
    </citation>
    <scope>NUCLEOTIDE SEQUENCE</scope>
    <source>
        <strain evidence="3">CBS 101060</strain>
    </source>
</reference>
<evidence type="ECO:0000256" key="2">
    <source>
        <dbReference type="PROSITE-ProRule" id="PRU00235"/>
    </source>
</evidence>
<organism evidence="3 4">
    <name type="scientific">Patellaria atrata CBS 101060</name>
    <dbReference type="NCBI Taxonomy" id="1346257"/>
    <lineage>
        <taxon>Eukaryota</taxon>
        <taxon>Fungi</taxon>
        <taxon>Dikarya</taxon>
        <taxon>Ascomycota</taxon>
        <taxon>Pezizomycotina</taxon>
        <taxon>Dothideomycetes</taxon>
        <taxon>Dothideomycetes incertae sedis</taxon>
        <taxon>Patellariales</taxon>
        <taxon>Patellariaceae</taxon>
        <taxon>Patellaria</taxon>
    </lineage>
</organism>
<protein>
    <submittedName>
        <fullName evidence="3">RCC1/BLIP-II</fullName>
    </submittedName>
</protein>
<feature type="repeat" description="RCC1" evidence="2">
    <location>
        <begin position="198"/>
        <end position="252"/>
    </location>
</feature>
<evidence type="ECO:0000256" key="1">
    <source>
        <dbReference type="ARBA" id="ARBA00022737"/>
    </source>
</evidence>
<dbReference type="Pfam" id="PF00415">
    <property type="entry name" value="RCC1"/>
    <property type="match status" value="1"/>
</dbReference>
<name>A0A9P4VTJ1_9PEZI</name>
<dbReference type="InterPro" id="IPR009091">
    <property type="entry name" value="RCC1/BLIP-II"/>
</dbReference>
<keyword evidence="4" id="KW-1185">Reference proteome</keyword>